<dbReference type="OrthoDB" id="2192644at2759"/>
<protein>
    <submittedName>
        <fullName evidence="1">Uncharacterized protein</fullName>
    </submittedName>
</protein>
<dbReference type="VEuPathDB" id="MicrosporidiaDB:CWI38_0217p0020"/>
<comment type="caution">
    <text evidence="1">The sequence shown here is derived from an EMBL/GenBank/DDBJ whole genome shotgun (WGS) entry which is preliminary data.</text>
</comment>
<gene>
    <name evidence="1" type="ORF">CWI38_0217p0020</name>
</gene>
<proteinExistence type="predicted"/>
<evidence type="ECO:0000313" key="1">
    <source>
        <dbReference type="EMBL" id="TBU19275.1"/>
    </source>
</evidence>
<sequence>MKVLGVLCFSDKILLADNYRKVEISSRNLIQRVETEKPRKYDPFANVLGLIYKCIVEIIPYVITLDAIMTNTIICILKD</sequence>
<name>A0A4Q9LZF9_9MICR</name>
<dbReference type="EMBL" id="PITK01000217">
    <property type="protein sequence ID" value="TBU19275.1"/>
    <property type="molecule type" value="Genomic_DNA"/>
</dbReference>
<dbReference type="AlphaFoldDB" id="A0A4Q9LZF9"/>
<reference evidence="1 2" key="1">
    <citation type="submission" date="2017-12" db="EMBL/GenBank/DDBJ databases">
        <authorList>
            <person name="Pombert J.-F."/>
            <person name="Haag K.L."/>
            <person name="Ebert D."/>
        </authorList>
    </citation>
    <scope>NUCLEOTIDE SEQUENCE [LARGE SCALE GENOMIC DNA]</scope>
    <source>
        <strain evidence="1">IL-G-3</strain>
    </source>
</reference>
<dbReference type="Proteomes" id="UP000292282">
    <property type="component" value="Unassembled WGS sequence"/>
</dbReference>
<accession>A0A4Q9LZF9</accession>
<keyword evidence="2" id="KW-1185">Reference proteome</keyword>
<evidence type="ECO:0000313" key="2">
    <source>
        <dbReference type="Proteomes" id="UP000292282"/>
    </source>
</evidence>
<organism evidence="1 2">
    <name type="scientific">Hamiltosporidium tvaerminnensis</name>
    <dbReference type="NCBI Taxonomy" id="1176355"/>
    <lineage>
        <taxon>Eukaryota</taxon>
        <taxon>Fungi</taxon>
        <taxon>Fungi incertae sedis</taxon>
        <taxon>Microsporidia</taxon>
        <taxon>Dubosqiidae</taxon>
        <taxon>Hamiltosporidium</taxon>
    </lineage>
</organism>